<reference evidence="4" key="1">
    <citation type="submission" date="2021-01" db="EMBL/GenBank/DDBJ databases">
        <title>A chromosome-scale assembly of European eel, Anguilla anguilla.</title>
        <authorList>
            <person name="Henkel C."/>
            <person name="Jong-Raadsen S.A."/>
            <person name="Dufour S."/>
            <person name="Weltzien F.-A."/>
            <person name="Palstra A.P."/>
            <person name="Pelster B."/>
            <person name="Spaink H.P."/>
            <person name="Van Den Thillart G.E."/>
            <person name="Jansen H."/>
            <person name="Zahm M."/>
            <person name="Klopp C."/>
            <person name="Cedric C."/>
            <person name="Louis A."/>
            <person name="Berthelot C."/>
            <person name="Parey E."/>
            <person name="Roest Crollius H."/>
            <person name="Montfort J."/>
            <person name="Robinson-Rechavi M."/>
            <person name="Bucao C."/>
            <person name="Bouchez O."/>
            <person name="Gislard M."/>
            <person name="Lluch J."/>
            <person name="Milhes M."/>
            <person name="Lampietro C."/>
            <person name="Lopez Roques C."/>
            <person name="Donnadieu C."/>
            <person name="Braasch I."/>
            <person name="Desvignes T."/>
            <person name="Postlethwait J."/>
            <person name="Bobe J."/>
            <person name="Guiguen Y."/>
            <person name="Dirks R."/>
        </authorList>
    </citation>
    <scope>NUCLEOTIDE SEQUENCE</scope>
    <source>
        <strain evidence="4">Tag_6206</strain>
        <tissue evidence="4">Liver</tissue>
    </source>
</reference>
<feature type="region of interest" description="Disordered" evidence="2">
    <location>
        <begin position="771"/>
        <end position="795"/>
    </location>
</feature>
<dbReference type="AlphaFoldDB" id="A0A9D3LWU5"/>
<evidence type="ECO:0000256" key="2">
    <source>
        <dbReference type="SAM" id="MobiDB-lite"/>
    </source>
</evidence>
<dbReference type="Pfam" id="PF12763">
    <property type="entry name" value="EH"/>
    <property type="match status" value="1"/>
</dbReference>
<evidence type="ECO:0000313" key="5">
    <source>
        <dbReference type="Proteomes" id="UP001044222"/>
    </source>
</evidence>
<gene>
    <name evidence="4" type="ORF">ANANG_G00237150</name>
</gene>
<feature type="compositionally biased region" description="Polar residues" evidence="2">
    <location>
        <begin position="541"/>
        <end position="550"/>
    </location>
</feature>
<feature type="coiled-coil region" evidence="1">
    <location>
        <begin position="103"/>
        <end position="136"/>
    </location>
</feature>
<feature type="domain" description="EH" evidence="3">
    <location>
        <begin position="200"/>
        <end position="296"/>
    </location>
</feature>
<dbReference type="SUPFAM" id="SSF47473">
    <property type="entry name" value="EF-hand"/>
    <property type="match status" value="1"/>
</dbReference>
<dbReference type="PROSITE" id="PS50031">
    <property type="entry name" value="EH"/>
    <property type="match status" value="1"/>
</dbReference>
<dbReference type="Gene3D" id="1.10.238.10">
    <property type="entry name" value="EF-hand"/>
    <property type="match status" value="1"/>
</dbReference>
<evidence type="ECO:0000259" key="3">
    <source>
        <dbReference type="PROSITE" id="PS50031"/>
    </source>
</evidence>
<protein>
    <recommendedName>
        <fullName evidence="3">EH domain-containing protein</fullName>
    </recommendedName>
</protein>
<dbReference type="InterPro" id="IPR011992">
    <property type="entry name" value="EF-hand-dom_pair"/>
</dbReference>
<dbReference type="EMBL" id="JAFIRN010000013">
    <property type="protein sequence ID" value="KAG5837234.1"/>
    <property type="molecule type" value="Genomic_DNA"/>
</dbReference>
<dbReference type="PANTHER" id="PTHR15463:SF2">
    <property type="entry name" value="SYNERGIN GAMMA"/>
    <property type="match status" value="1"/>
</dbReference>
<sequence length="841" mass="89845">MALRPGPGGAGSFIYPVGGGLGPPQGLMPVQGPQPQQGFPMMQVMSPNMQGMMGINFGAQMTPAAMPMQGGLTMGIQAPGMQFVGQPQFISVRATGPQYTHIAEEHQKRLEQQQKLLEEDRKRRQFEEQKQKLRLLSSVKPKAGEKSRDDALEAIKGNLDGFSRDAKLHPTPSSHPKKAGVGVYPQQDHIQPLMPAWLYNDSLVPELFKKVLDFTLTPAGIDTAKLYPILMSSGLPREALGQIWASANRTTPGKLTKEELYAVLAMIGVTQSGIPAIGLDILSQFPSPPMPNLPAMTAPPVLPQHQQPIMSQTSVSMATPPVLPQHQQPIMSQTAVPMTTPPVLPQHQLPIMSQTPVSMATPPVLPQHQQPIMSQTSVSTPTPTPAVIGMSSSTSIQPANSFVACFPPLQGTKPDDDDFQDFQEAPKAGASEDPFTDFQAEPGNTFSSTAHPQQQTSVTAILTPVSRSSSLDKYAAFKQLSVEQAADTSSPASDFTDKYSVFRQLEQPGDRKSGEGFSDFKSASTDDGFTDFKTADAVSPSDPSDQTKTFHPSFPPPFALSQPLHQQPQNPPSRPRCRNPLNMADLDLFAPTAPPAPAADPKNLPFPSTPQSAEPRPEGAVPLGKAGDDFGEFALFGSSTPNSCSAATPGCTVGVGGTALDEFADFLAFRRPGEISADTNPALSGSRMGEALPRQQQQHVSDKYNIFKQLSLEGSLGYDTKDSGGCAASLKSDIDDFAEFQSSKFCTALGASEKSLLDKVTSFKQSKEDSASVKSLDLPSTGGSSAGKEDSEDTLSVQLDMKLSDMGGDLKHVMSDSSLDLPAMSAHQPPASGEELVRLLW</sequence>
<accession>A0A9D3LWU5</accession>
<feature type="region of interest" description="Disordered" evidence="2">
    <location>
        <begin position="505"/>
        <end position="625"/>
    </location>
</feature>
<proteinExistence type="predicted"/>
<dbReference type="PANTHER" id="PTHR15463">
    <property type="entry name" value="AP1 GAMMA SUBUNIT BINDING PROTEIN 1"/>
    <property type="match status" value="1"/>
</dbReference>
<feature type="compositionally biased region" description="Polar residues" evidence="2">
    <location>
        <begin position="442"/>
        <end position="456"/>
    </location>
</feature>
<feature type="region of interest" description="Disordered" evidence="2">
    <location>
        <begin position="163"/>
        <end position="182"/>
    </location>
</feature>
<dbReference type="Proteomes" id="UP001044222">
    <property type="component" value="Chromosome 13"/>
</dbReference>
<keyword evidence="5" id="KW-1185">Reference proteome</keyword>
<dbReference type="InterPro" id="IPR039656">
    <property type="entry name" value="SYNRG"/>
</dbReference>
<evidence type="ECO:0000313" key="4">
    <source>
        <dbReference type="EMBL" id="KAG5837234.1"/>
    </source>
</evidence>
<comment type="caution">
    <text evidence="4">The sequence shown here is derived from an EMBL/GenBank/DDBJ whole genome shotgun (WGS) entry which is preliminary data.</text>
</comment>
<organism evidence="4 5">
    <name type="scientific">Anguilla anguilla</name>
    <name type="common">European freshwater eel</name>
    <name type="synonym">Muraena anguilla</name>
    <dbReference type="NCBI Taxonomy" id="7936"/>
    <lineage>
        <taxon>Eukaryota</taxon>
        <taxon>Metazoa</taxon>
        <taxon>Chordata</taxon>
        <taxon>Craniata</taxon>
        <taxon>Vertebrata</taxon>
        <taxon>Euteleostomi</taxon>
        <taxon>Actinopterygii</taxon>
        <taxon>Neopterygii</taxon>
        <taxon>Teleostei</taxon>
        <taxon>Anguilliformes</taxon>
        <taxon>Anguillidae</taxon>
        <taxon>Anguilla</taxon>
    </lineage>
</organism>
<keyword evidence="1" id="KW-0175">Coiled coil</keyword>
<dbReference type="InterPro" id="IPR000261">
    <property type="entry name" value="EH_dom"/>
</dbReference>
<dbReference type="GO" id="GO:0030130">
    <property type="term" value="C:clathrin coat of trans-Golgi network vesicle"/>
    <property type="evidence" value="ECO:0007669"/>
    <property type="project" value="TreeGrafter"/>
</dbReference>
<evidence type="ECO:0000256" key="1">
    <source>
        <dbReference type="SAM" id="Coils"/>
    </source>
</evidence>
<feature type="region of interest" description="Disordered" evidence="2">
    <location>
        <begin position="406"/>
        <end position="456"/>
    </location>
</feature>
<name>A0A9D3LWU5_ANGAN</name>